<dbReference type="InterPro" id="IPR051239">
    <property type="entry name" value="2'-dNMP_N-hydrolase"/>
</dbReference>
<comment type="caution">
    <text evidence="2">The sequence shown here is derived from an EMBL/GenBank/DDBJ whole genome shotgun (WGS) entry which is preliminary data.</text>
</comment>
<dbReference type="GO" id="GO:0016740">
    <property type="term" value="F:transferase activity"/>
    <property type="evidence" value="ECO:0007669"/>
    <property type="project" value="UniProtKB-KW"/>
</dbReference>
<dbReference type="Proteomes" id="UP000414364">
    <property type="component" value="Unassembled WGS sequence"/>
</dbReference>
<evidence type="ECO:0000313" key="4">
    <source>
        <dbReference type="Proteomes" id="UP000414364"/>
    </source>
</evidence>
<evidence type="ECO:0000313" key="1">
    <source>
        <dbReference type="EMBL" id="MQS76184.1"/>
    </source>
</evidence>
<dbReference type="GO" id="GO:0070694">
    <property type="term" value="F:5-hydroxymethyl-dUMP N-hydrolase activity"/>
    <property type="evidence" value="ECO:0007669"/>
    <property type="project" value="TreeGrafter"/>
</dbReference>
<organism evidence="2 3">
    <name type="scientific">Companilactobacillus halodurans</name>
    <dbReference type="NCBI Taxonomy" id="2584183"/>
    <lineage>
        <taxon>Bacteria</taxon>
        <taxon>Bacillati</taxon>
        <taxon>Bacillota</taxon>
        <taxon>Bacilli</taxon>
        <taxon>Lactobacillales</taxon>
        <taxon>Lactobacillaceae</taxon>
        <taxon>Companilactobacillus</taxon>
    </lineage>
</organism>
<dbReference type="EMBL" id="VDFO01000055">
    <property type="protein sequence ID" value="MQS98485.1"/>
    <property type="molecule type" value="Genomic_DNA"/>
</dbReference>
<proteinExistence type="predicted"/>
<gene>
    <name evidence="2" type="ORF">FHL05_11535</name>
    <name evidence="1" type="ORF">FHL06_07270</name>
</gene>
<dbReference type="Proteomes" id="UP000371423">
    <property type="component" value="Unassembled WGS sequence"/>
</dbReference>
<protein>
    <submittedName>
        <fullName evidence="2">Nucleoside 2-deoxyribosyltransferase</fullName>
    </submittedName>
</protein>
<dbReference type="Gene3D" id="3.40.50.450">
    <property type="match status" value="1"/>
</dbReference>
<accession>A0A5P1A036</accession>
<dbReference type="GO" id="GO:0009159">
    <property type="term" value="P:deoxyribonucleoside monophosphate catabolic process"/>
    <property type="evidence" value="ECO:0007669"/>
    <property type="project" value="TreeGrafter"/>
</dbReference>
<dbReference type="EMBL" id="VDFP01000012">
    <property type="protein sequence ID" value="MQS76184.1"/>
    <property type="molecule type" value="Genomic_DNA"/>
</dbReference>
<name>A0A5P1A036_9LACO</name>
<dbReference type="SUPFAM" id="SSF52309">
    <property type="entry name" value="N-(deoxy)ribosyltransferase-like"/>
    <property type="match status" value="1"/>
</dbReference>
<keyword evidence="3" id="KW-1185">Reference proteome</keyword>
<reference evidence="3 4" key="1">
    <citation type="journal article" date="2019" name="Syst. Appl. Microbiol.">
        <title>Polyphasic characterization of two novel Lactobacillus spp. isolated from blown salami packages: Description of Lactobacillus halodurans sp. nov. and Lactobacillus salsicarnum sp. nov.</title>
        <authorList>
            <person name="Schuster J.A."/>
            <person name="Klingl A."/>
            <person name="Vogel R.F."/>
            <person name="Ehrmann M.A."/>
        </authorList>
    </citation>
    <scope>NUCLEOTIDE SEQUENCE [LARGE SCALE GENOMIC DNA]</scope>
    <source>
        <strain evidence="2 3">TMW 1.1920</strain>
        <strain evidence="1 4">TMW 1.2172</strain>
    </source>
</reference>
<sequence length="158" mass="17961">MMNKKNRVYLAGPFFSEGQIKRLDEVQALLEKNPTIGDIFRPGKDEYTAAEFGSREWQSAVYKHDINNINVSDVVVAMLDYKIEENELEPDSGTMWECGYAVANNVPVIGVRNMADEPLNLMLAGSLTAFFNGHDNIQEIKNYDFNSLMTRYENVKVL</sequence>
<keyword evidence="2" id="KW-0808">Transferase</keyword>
<dbReference type="PANTHER" id="PTHR15364">
    <property type="entry name" value="2'-DEOXYNUCLEOSIDE 5'-PHOSPHATE N-HYDROLASE 1"/>
    <property type="match status" value="1"/>
</dbReference>
<evidence type="ECO:0000313" key="3">
    <source>
        <dbReference type="Proteomes" id="UP000371423"/>
    </source>
</evidence>
<dbReference type="InterPro" id="IPR007710">
    <property type="entry name" value="Nucleoside_deoxyribTrfase"/>
</dbReference>
<dbReference type="Pfam" id="PF05014">
    <property type="entry name" value="Nuc_deoxyrib_tr"/>
    <property type="match status" value="1"/>
</dbReference>
<evidence type="ECO:0000313" key="2">
    <source>
        <dbReference type="EMBL" id="MQS98485.1"/>
    </source>
</evidence>
<dbReference type="AlphaFoldDB" id="A0A5P1A036"/>
<dbReference type="PANTHER" id="PTHR15364:SF0">
    <property type="entry name" value="2'-DEOXYNUCLEOSIDE 5'-PHOSPHATE N-HYDROLASE 1"/>
    <property type="match status" value="1"/>
</dbReference>